<dbReference type="PANTHER" id="PTHR12040">
    <property type="entry name" value="ANTI-SILENCING PROTEIN 1"/>
    <property type="match status" value="1"/>
</dbReference>
<evidence type="ECO:0000256" key="10">
    <source>
        <dbReference type="PIRNR" id="PIRNR037759"/>
    </source>
</evidence>
<dbReference type="PANTHER" id="PTHR12040:SF0">
    <property type="entry name" value="HISTONE CHAPERONE ASF1"/>
    <property type="match status" value="1"/>
</dbReference>
<evidence type="ECO:0000256" key="9">
    <source>
        <dbReference type="ARBA" id="ARBA00023242"/>
    </source>
</evidence>
<reference evidence="12 13" key="1">
    <citation type="journal article" date="2018" name="New Phytol.">
        <title>Comparative genomics and transcriptomics depict ericoid mycorrhizal fungi as versatile saprotrophs and plant mutualists.</title>
        <authorList>
            <person name="Martino E."/>
            <person name="Morin E."/>
            <person name="Grelet G.A."/>
            <person name="Kuo A."/>
            <person name="Kohler A."/>
            <person name="Daghino S."/>
            <person name="Barry K.W."/>
            <person name="Cichocki N."/>
            <person name="Clum A."/>
            <person name="Dockter R.B."/>
            <person name="Hainaut M."/>
            <person name="Kuo R.C."/>
            <person name="LaButti K."/>
            <person name="Lindahl B.D."/>
            <person name="Lindquist E.A."/>
            <person name="Lipzen A."/>
            <person name="Khouja H.R."/>
            <person name="Magnuson J."/>
            <person name="Murat C."/>
            <person name="Ohm R.A."/>
            <person name="Singer S.W."/>
            <person name="Spatafora J.W."/>
            <person name="Wang M."/>
            <person name="Veneault-Fourrey C."/>
            <person name="Henrissat B."/>
            <person name="Grigoriev I.V."/>
            <person name="Martin F.M."/>
            <person name="Perotto S."/>
        </authorList>
    </citation>
    <scope>NUCLEOTIDE SEQUENCE [LARGE SCALE GENOMIC DNA]</scope>
    <source>
        <strain evidence="12 13">ATCC 22711</strain>
    </source>
</reference>
<dbReference type="PIRSF" id="PIRSF037759">
    <property type="entry name" value="Histone_Asf1"/>
    <property type="match status" value="1"/>
</dbReference>
<dbReference type="RefSeq" id="XP_024716634.1">
    <property type="nucleotide sequence ID" value="XM_024869478.1"/>
</dbReference>
<evidence type="ECO:0000256" key="5">
    <source>
        <dbReference type="ARBA" id="ARBA00022853"/>
    </source>
</evidence>
<evidence type="ECO:0000256" key="4">
    <source>
        <dbReference type="ARBA" id="ARBA00011705"/>
    </source>
</evidence>
<dbReference type="Gene3D" id="2.60.40.1490">
    <property type="entry name" value="Histone chaperone ASF1-like"/>
    <property type="match status" value="1"/>
</dbReference>
<evidence type="ECO:0000256" key="7">
    <source>
        <dbReference type="ARBA" id="ARBA00023163"/>
    </source>
</evidence>
<dbReference type="EMBL" id="KZ679019">
    <property type="protein sequence ID" value="PSS06978.1"/>
    <property type="molecule type" value="Genomic_DNA"/>
</dbReference>
<evidence type="ECO:0000256" key="11">
    <source>
        <dbReference type="SAM" id="MobiDB-lite"/>
    </source>
</evidence>
<feature type="region of interest" description="Disordered" evidence="11">
    <location>
        <begin position="151"/>
        <end position="284"/>
    </location>
</feature>
<dbReference type="GO" id="GO:0005634">
    <property type="term" value="C:nucleus"/>
    <property type="evidence" value="ECO:0007669"/>
    <property type="project" value="UniProtKB-SubCell"/>
</dbReference>
<dbReference type="InterPro" id="IPR036747">
    <property type="entry name" value="ASF1-like_sf"/>
</dbReference>
<dbReference type="GO" id="GO:0042393">
    <property type="term" value="F:histone binding"/>
    <property type="evidence" value="ECO:0007669"/>
    <property type="project" value="InterPro"/>
</dbReference>
<proteinExistence type="inferred from homology"/>
<dbReference type="Pfam" id="PF04729">
    <property type="entry name" value="ASF1_hist_chap"/>
    <property type="match status" value="1"/>
</dbReference>
<dbReference type="FunCoup" id="A0A2T3APQ1">
    <property type="interactions" value="804"/>
</dbReference>
<evidence type="ECO:0000256" key="2">
    <source>
        <dbReference type="ARBA" id="ARBA00004123"/>
    </source>
</evidence>
<feature type="compositionally biased region" description="Acidic residues" evidence="11">
    <location>
        <begin position="168"/>
        <end position="193"/>
    </location>
</feature>
<feature type="compositionally biased region" description="Acidic residues" evidence="11">
    <location>
        <begin position="225"/>
        <end position="262"/>
    </location>
</feature>
<comment type="subunit">
    <text evidence="4">Interacts with histone H3 and histone H4.</text>
</comment>
<dbReference type="GO" id="GO:0006334">
    <property type="term" value="P:nucleosome assembly"/>
    <property type="evidence" value="ECO:0007669"/>
    <property type="project" value="InterPro"/>
</dbReference>
<comment type="subcellular location">
    <subcellularLocation>
        <location evidence="2 10">Nucleus</location>
    </subcellularLocation>
</comment>
<keyword evidence="6" id="KW-0805">Transcription regulation</keyword>
<dbReference type="InterPro" id="IPR006818">
    <property type="entry name" value="ASF1-like"/>
</dbReference>
<dbReference type="InParanoid" id="A0A2T3APQ1"/>
<comment type="function">
    <text evidence="1 10">Histone chaperone that facilitates histone deposition and histone exchange and removal during nucleosome assembly and disassembly.</text>
</comment>
<dbReference type="GO" id="GO:0006337">
    <property type="term" value="P:nucleosome disassembly"/>
    <property type="evidence" value="ECO:0007669"/>
    <property type="project" value="InterPro"/>
</dbReference>
<dbReference type="InterPro" id="IPR017282">
    <property type="entry name" value="Hist_deposition_Asf1"/>
</dbReference>
<protein>
    <recommendedName>
        <fullName evidence="10">Histone chaperone</fullName>
    </recommendedName>
</protein>
<dbReference type="SUPFAM" id="SSF101546">
    <property type="entry name" value="ASF1-like"/>
    <property type="match status" value="1"/>
</dbReference>
<accession>A0A2T3APQ1</accession>
<comment type="similarity">
    <text evidence="3 10">Belongs to the ASF1 family.</text>
</comment>
<sequence length="284" mass="30744">MSVVSLLGVNILNNPAKFGDSYQFEITFECLETLKSDLEWKLTYVGSATSSEHDQDLDTLLVGPIPVGVNKFIFDADPPDTSKIPDAEILGVTVILLTCSYDGREFVRVGYYVNNEYDSDELNADPPPKPIFERVRRNILAEKPRVTRFAIKWDSDESAPAEFPPDQPEADLIADEEEYGADEAEEEDEELAEGAEGPGATDPDAMAEDSEMAGAEVDPATAAGEESDEGSEDLEAESSGSEDEELEEEAAEGDADEAMEMDGVEKPHGTNGAAGQHMDAVMAH</sequence>
<organism evidence="12 13">
    <name type="scientific">Amorphotheca resinae ATCC 22711</name>
    <dbReference type="NCBI Taxonomy" id="857342"/>
    <lineage>
        <taxon>Eukaryota</taxon>
        <taxon>Fungi</taxon>
        <taxon>Dikarya</taxon>
        <taxon>Ascomycota</taxon>
        <taxon>Pezizomycotina</taxon>
        <taxon>Leotiomycetes</taxon>
        <taxon>Helotiales</taxon>
        <taxon>Amorphothecaceae</taxon>
        <taxon>Amorphotheca</taxon>
    </lineage>
</organism>
<dbReference type="Proteomes" id="UP000241818">
    <property type="component" value="Unassembled WGS sequence"/>
</dbReference>
<keyword evidence="5" id="KW-0156">Chromatin regulator</keyword>
<keyword evidence="8" id="KW-0143">Chaperone</keyword>
<dbReference type="GeneID" id="36577559"/>
<keyword evidence="7" id="KW-0804">Transcription</keyword>
<dbReference type="FunFam" id="2.60.40.1490:FF:000001">
    <property type="entry name" value="Histone chaperone ASF1"/>
    <property type="match status" value="1"/>
</dbReference>
<evidence type="ECO:0000256" key="8">
    <source>
        <dbReference type="ARBA" id="ARBA00023186"/>
    </source>
</evidence>
<dbReference type="GO" id="GO:0006335">
    <property type="term" value="P:DNA replication-dependent chromatin assembly"/>
    <property type="evidence" value="ECO:0007669"/>
    <property type="project" value="TreeGrafter"/>
</dbReference>
<evidence type="ECO:0000313" key="13">
    <source>
        <dbReference type="Proteomes" id="UP000241818"/>
    </source>
</evidence>
<keyword evidence="13" id="KW-1185">Reference proteome</keyword>
<evidence type="ECO:0000256" key="1">
    <source>
        <dbReference type="ARBA" id="ARBA00003961"/>
    </source>
</evidence>
<dbReference type="AlphaFoldDB" id="A0A2T3APQ1"/>
<dbReference type="STRING" id="857342.A0A2T3APQ1"/>
<evidence type="ECO:0000256" key="6">
    <source>
        <dbReference type="ARBA" id="ARBA00023015"/>
    </source>
</evidence>
<keyword evidence="9" id="KW-0539">Nucleus</keyword>
<gene>
    <name evidence="12" type="ORF">M430DRAFT_70133</name>
</gene>
<dbReference type="GO" id="GO:0000785">
    <property type="term" value="C:chromatin"/>
    <property type="evidence" value="ECO:0007669"/>
    <property type="project" value="TreeGrafter"/>
</dbReference>
<dbReference type="OrthoDB" id="29755at2759"/>
<evidence type="ECO:0000313" key="12">
    <source>
        <dbReference type="EMBL" id="PSS06978.1"/>
    </source>
</evidence>
<evidence type="ECO:0000256" key="3">
    <source>
        <dbReference type="ARBA" id="ARBA00006051"/>
    </source>
</evidence>
<name>A0A2T3APQ1_AMORE</name>